<dbReference type="SUPFAM" id="SSF48371">
    <property type="entry name" value="ARM repeat"/>
    <property type="match status" value="1"/>
</dbReference>
<sequence length="219" mass="25719">MREKLEALAEPSYQAFAAKLLPGVTDILGVRVPKLRALAKNIAKRQPAYLQAQPTCFEETMLQGFVIGYLPYDEQRIAAFVPYITNWSLCDSFCTSLKSTKAHREEMWRFLQPYFCSDQPYAIRFAVVMSLMYFIEEPYMEQLFRHYDAITNEHYYVRMAVAWAVSMCYVKQPVLTYRYLQQHSLDDQTHRMTIQKIIDSTRPTKQQKAEVRALRRSKA</sequence>
<proteinExistence type="predicted"/>
<gene>
    <name evidence="1" type="ORF">BN1050_02690</name>
</gene>
<dbReference type="CDD" id="cd06561">
    <property type="entry name" value="AlkD_like"/>
    <property type="match status" value="1"/>
</dbReference>
<dbReference type="Pfam" id="PF08713">
    <property type="entry name" value="DNA_alkylation"/>
    <property type="match status" value="1"/>
</dbReference>
<dbReference type="HOGENOM" id="CLU_095329_0_0_9"/>
<name>A0A078MHX3_9BACL</name>
<organism evidence="1">
    <name type="scientific">Metalysinibacillus saudimassiliensis</name>
    <dbReference type="NCBI Taxonomy" id="1461583"/>
    <lineage>
        <taxon>Bacteria</taxon>
        <taxon>Bacillati</taxon>
        <taxon>Bacillota</taxon>
        <taxon>Bacilli</taxon>
        <taxon>Bacillales</taxon>
        <taxon>Caryophanaceae</taxon>
        <taxon>Metalysinibacillus</taxon>
    </lineage>
</organism>
<dbReference type="AlphaFoldDB" id="A0A078MHX3"/>
<dbReference type="PANTHER" id="PTHR34070:SF1">
    <property type="entry name" value="DNA ALKYLATION REPAIR PROTEIN"/>
    <property type="match status" value="1"/>
</dbReference>
<dbReference type="Gene3D" id="1.25.10.90">
    <property type="match status" value="1"/>
</dbReference>
<reference evidence="1" key="1">
    <citation type="submission" date="2014-07" db="EMBL/GenBank/DDBJ databases">
        <authorList>
            <person name="Urmite Genomes Urmite Genomes"/>
        </authorList>
    </citation>
    <scope>NUCLEOTIDE SEQUENCE</scope>
    <source>
        <strain evidence="1">13S34_air</strain>
    </source>
</reference>
<dbReference type="InterPro" id="IPR014825">
    <property type="entry name" value="DNA_alkylation"/>
</dbReference>
<dbReference type="PANTHER" id="PTHR34070">
    <property type="entry name" value="ARMADILLO-TYPE FOLD"/>
    <property type="match status" value="1"/>
</dbReference>
<evidence type="ECO:0000313" key="1">
    <source>
        <dbReference type="EMBL" id="CEA05874.1"/>
    </source>
</evidence>
<dbReference type="EMBL" id="LN483080">
    <property type="protein sequence ID" value="CEA05874.1"/>
    <property type="molecule type" value="Genomic_DNA"/>
</dbReference>
<protein>
    <submittedName>
        <fullName evidence="1">DNA alkylation repair enzyme</fullName>
    </submittedName>
</protein>
<dbReference type="InterPro" id="IPR016024">
    <property type="entry name" value="ARM-type_fold"/>
</dbReference>
<accession>A0A078MHX3</accession>
<dbReference type="PATRIC" id="fig|1461583.4.peg.2584"/>